<comment type="caution">
    <text evidence="1">The sequence shown here is derived from an EMBL/GenBank/DDBJ whole genome shotgun (WGS) entry which is preliminary data.</text>
</comment>
<evidence type="ECO:0000313" key="1">
    <source>
        <dbReference type="EMBL" id="KGJ50981.1"/>
    </source>
</evidence>
<accession>A0A099I058</accession>
<gene>
    <name evidence="1" type="ORF">CIAN88_23670</name>
</gene>
<dbReference type="EMBL" id="JQIF01000319">
    <property type="protein sequence ID" value="KGJ50981.1"/>
    <property type="molecule type" value="Genomic_DNA"/>
</dbReference>
<dbReference type="AlphaFoldDB" id="A0A099I058"/>
<organism evidence="1 2">
    <name type="scientific">Clostridium innocuum</name>
    <dbReference type="NCBI Taxonomy" id="1522"/>
    <lineage>
        <taxon>Bacteria</taxon>
        <taxon>Bacillati</taxon>
        <taxon>Bacillota</taxon>
        <taxon>Clostridia</taxon>
        <taxon>Eubacteriales</taxon>
        <taxon>Clostridiaceae</taxon>
        <taxon>Clostridium</taxon>
    </lineage>
</organism>
<reference evidence="1 2" key="1">
    <citation type="submission" date="2014-08" db="EMBL/GenBank/DDBJ databases">
        <title>Clostridium innocuum, an unnegligible vancomycin-resistant pathogen causing extra-intestinal infections.</title>
        <authorList>
            <person name="Feng Y."/>
            <person name="Chiu C.-H."/>
        </authorList>
    </citation>
    <scope>NUCLEOTIDE SEQUENCE [LARGE SCALE GENOMIC DNA]</scope>
    <source>
        <strain evidence="1 2">AN88</strain>
    </source>
</reference>
<proteinExistence type="predicted"/>
<name>A0A099I058_CLOIN</name>
<dbReference type="Proteomes" id="UP000030008">
    <property type="component" value="Unassembled WGS sequence"/>
</dbReference>
<evidence type="ECO:0000313" key="2">
    <source>
        <dbReference type="Proteomes" id="UP000030008"/>
    </source>
</evidence>
<protein>
    <submittedName>
        <fullName evidence="1">Uncharacterized protein</fullName>
    </submittedName>
</protein>
<sequence length="107" mass="12524">MSKDKEVEVVDSLEEEVDLMVKIVDLNLKRQIWIKARPSGKVKVHLEVEAVTTEVVIIEVVSEELVTIVEKKDIDHLNVHMQVRRLVAVEMLWCKKSHRMNLRRKIT</sequence>